<organism evidence="1 2">
    <name type="scientific">Ambrosiozyma monospora</name>
    <name type="common">Yeast</name>
    <name type="synonym">Endomycopsis monosporus</name>
    <dbReference type="NCBI Taxonomy" id="43982"/>
    <lineage>
        <taxon>Eukaryota</taxon>
        <taxon>Fungi</taxon>
        <taxon>Dikarya</taxon>
        <taxon>Ascomycota</taxon>
        <taxon>Saccharomycotina</taxon>
        <taxon>Pichiomycetes</taxon>
        <taxon>Pichiales</taxon>
        <taxon>Pichiaceae</taxon>
        <taxon>Ambrosiozyma</taxon>
    </lineage>
</organism>
<reference evidence="1" key="1">
    <citation type="submission" date="2023-04" db="EMBL/GenBank/DDBJ databases">
        <title>Ambrosiozyma monospora NBRC 10751.</title>
        <authorList>
            <person name="Ichikawa N."/>
            <person name="Sato H."/>
            <person name="Tonouchi N."/>
        </authorList>
    </citation>
    <scope>NUCLEOTIDE SEQUENCE</scope>
    <source>
        <strain evidence="1">NBRC 10751</strain>
    </source>
</reference>
<accession>A0ACB5SSK1</accession>
<keyword evidence="2" id="KW-1185">Reference proteome</keyword>
<name>A0ACB5SSK1_AMBMO</name>
<evidence type="ECO:0000313" key="1">
    <source>
        <dbReference type="EMBL" id="GME71106.1"/>
    </source>
</evidence>
<dbReference type="EMBL" id="BSXS01000150">
    <property type="protein sequence ID" value="GME71106.1"/>
    <property type="molecule type" value="Genomic_DNA"/>
</dbReference>
<protein>
    <submittedName>
        <fullName evidence="1">Unnamed protein product</fullName>
    </submittedName>
</protein>
<gene>
    <name evidence="1" type="ORF">Amon02_000045700</name>
</gene>
<dbReference type="Proteomes" id="UP001165064">
    <property type="component" value="Unassembled WGS sequence"/>
</dbReference>
<sequence length="160" mass="18740">MSSTIRMSDFEPKVYDSEDTQTSFFHHYSLWRVLIEDGPPSYDSSQSQKQQEQQFDQQPPRGNGDDTRSSTHEDAQISQLKVFQSPQQVKKKVLKIRKDYGNKVILTNVKRIILVVPLPSQISVKLSTDLKEEQYILKKHMENFQRFMIVILNRSSKKCF</sequence>
<proteinExistence type="predicted"/>
<evidence type="ECO:0000313" key="2">
    <source>
        <dbReference type="Proteomes" id="UP001165064"/>
    </source>
</evidence>
<comment type="caution">
    <text evidence="1">The sequence shown here is derived from an EMBL/GenBank/DDBJ whole genome shotgun (WGS) entry which is preliminary data.</text>
</comment>